<reference evidence="8 9" key="1">
    <citation type="submission" date="2018-10" db="EMBL/GenBank/DDBJ databases">
        <title>Fifty Aureobasidium pullulans genomes reveal a recombining polyextremotolerant generalist.</title>
        <authorList>
            <person name="Gostincar C."/>
            <person name="Turk M."/>
            <person name="Zajc J."/>
            <person name="Gunde-Cimerman N."/>
        </authorList>
    </citation>
    <scope>NUCLEOTIDE SEQUENCE [LARGE SCALE GENOMIC DNA]</scope>
    <source>
        <strain evidence="8 9">EXF-3380</strain>
    </source>
</reference>
<dbReference type="SUPFAM" id="SSF103473">
    <property type="entry name" value="MFS general substrate transporter"/>
    <property type="match status" value="1"/>
</dbReference>
<evidence type="ECO:0000313" key="8">
    <source>
        <dbReference type="EMBL" id="TIA62642.1"/>
    </source>
</evidence>
<feature type="transmembrane region" description="Helical" evidence="6">
    <location>
        <begin position="108"/>
        <end position="128"/>
    </location>
</feature>
<evidence type="ECO:0000256" key="6">
    <source>
        <dbReference type="SAM" id="Phobius"/>
    </source>
</evidence>
<comment type="subcellular location">
    <subcellularLocation>
        <location evidence="1">Membrane</location>
        <topology evidence="1">Multi-pass membrane protein</topology>
    </subcellularLocation>
</comment>
<dbReference type="GO" id="GO:0022857">
    <property type="term" value="F:transmembrane transporter activity"/>
    <property type="evidence" value="ECO:0007669"/>
    <property type="project" value="InterPro"/>
</dbReference>
<evidence type="ECO:0000256" key="1">
    <source>
        <dbReference type="ARBA" id="ARBA00004141"/>
    </source>
</evidence>
<proteinExistence type="predicted"/>
<evidence type="ECO:0000313" key="9">
    <source>
        <dbReference type="Proteomes" id="UP000304947"/>
    </source>
</evidence>
<protein>
    <submittedName>
        <fullName evidence="8">MFS general substrate transporter</fullName>
    </submittedName>
</protein>
<evidence type="ECO:0000256" key="5">
    <source>
        <dbReference type="SAM" id="MobiDB-lite"/>
    </source>
</evidence>
<dbReference type="AlphaFoldDB" id="A0A4T0DSF7"/>
<accession>A0A4T0DSF7</accession>
<dbReference type="Proteomes" id="UP000304947">
    <property type="component" value="Unassembled WGS sequence"/>
</dbReference>
<dbReference type="PANTHER" id="PTHR23502:SF47">
    <property type="entry name" value="MAJOR FACILITATOR SUPERFAMILY (MFS) PROFILE DOMAIN-CONTAINING PROTEIN-RELATED"/>
    <property type="match status" value="1"/>
</dbReference>
<feature type="transmembrane region" description="Helical" evidence="6">
    <location>
        <begin position="264"/>
        <end position="284"/>
    </location>
</feature>
<dbReference type="EMBL" id="QZBU01000678">
    <property type="protein sequence ID" value="TIA62642.1"/>
    <property type="molecule type" value="Genomic_DNA"/>
</dbReference>
<dbReference type="InterPro" id="IPR020846">
    <property type="entry name" value="MFS_dom"/>
</dbReference>
<dbReference type="PANTHER" id="PTHR23502">
    <property type="entry name" value="MAJOR FACILITATOR SUPERFAMILY"/>
    <property type="match status" value="1"/>
</dbReference>
<comment type="caution">
    <text evidence="8">The sequence shown here is derived from an EMBL/GenBank/DDBJ whole genome shotgun (WGS) entry which is preliminary data.</text>
</comment>
<feature type="transmembrane region" description="Helical" evidence="6">
    <location>
        <begin position="418"/>
        <end position="437"/>
    </location>
</feature>
<feature type="transmembrane region" description="Helical" evidence="6">
    <location>
        <begin position="233"/>
        <end position="252"/>
    </location>
</feature>
<dbReference type="Gene3D" id="1.20.1250.20">
    <property type="entry name" value="MFS general substrate transporter like domains"/>
    <property type="match status" value="1"/>
</dbReference>
<evidence type="ECO:0000259" key="7">
    <source>
        <dbReference type="PROSITE" id="PS50850"/>
    </source>
</evidence>
<dbReference type="Pfam" id="PF00128">
    <property type="entry name" value="Alpha-amylase"/>
    <property type="match status" value="1"/>
</dbReference>
<dbReference type="InterPro" id="IPR006047">
    <property type="entry name" value="GH13_cat_dom"/>
</dbReference>
<dbReference type="InterPro" id="IPR036259">
    <property type="entry name" value="MFS_trans_sf"/>
</dbReference>
<feature type="transmembrane region" description="Helical" evidence="6">
    <location>
        <begin position="340"/>
        <end position="362"/>
    </location>
</feature>
<dbReference type="Gene3D" id="3.20.20.80">
    <property type="entry name" value="Glycosidases"/>
    <property type="match status" value="1"/>
</dbReference>
<dbReference type="InterPro" id="IPR017853">
    <property type="entry name" value="GH"/>
</dbReference>
<gene>
    <name evidence="8" type="ORF">D6C83_02892</name>
</gene>
<dbReference type="GO" id="GO:0005975">
    <property type="term" value="P:carbohydrate metabolic process"/>
    <property type="evidence" value="ECO:0007669"/>
    <property type="project" value="InterPro"/>
</dbReference>
<feature type="transmembrane region" description="Helical" evidence="6">
    <location>
        <begin position="374"/>
        <end position="397"/>
    </location>
</feature>
<evidence type="ECO:0000256" key="3">
    <source>
        <dbReference type="ARBA" id="ARBA00022989"/>
    </source>
</evidence>
<keyword evidence="4 6" id="KW-0472">Membrane</keyword>
<sequence>MDTDLEKQEGLHEQQHRLEEAESPHFSKESFEQDIESSGSDDNGITLKRTTSRKPPHPACPRCKQGLTDEEGEPCHDHDGFETEPNIVLWDSDDDPARPMNWPMWRKVCFSITASCFVIATSMSASIFGPATRITAQQYGVSHEVMKLGITLHILGFAAGPLIFGPMSEVWGRTIPLWTGLFGLGLWQIPEAVASNVQTILVCRFLQGLFGSAIFAVVSGMFVDIWPPITRGVGLGLSSTCINLGSTFAPIIGAYATNHLNWRWTAWLTLIFVGLVGFFGLLIIRETFEPVLLKRKAKRLRRQTGNSDLHAKFEETPIDIKILVQKYATKPVRMFVQEPILIFCTIYLTIVYGTLFLSYQAIPFSFRNRGWSPSVSYLPFAAVTLGIITAGILFSIFTLTWYKKRWLANQGAEPEDRLPPMILGAIILPPSLFWLGWSQDTHWASQVIAAFFVGLGLLLIFIAGIVYIVDTYLIHSNSAMSIHIVVRIYKSPQVDMGYDISDYMDIDPIYGSLTDVDELIAELAKRDMKLMMDLVVNHTSDQVSDFSPLHVASYFFLRALEHRTL</sequence>
<dbReference type="Pfam" id="PF07690">
    <property type="entry name" value="MFS_1"/>
    <property type="match status" value="1"/>
</dbReference>
<feature type="compositionally biased region" description="Basic and acidic residues" evidence="5">
    <location>
        <begin position="1"/>
        <end position="31"/>
    </location>
</feature>
<dbReference type="PROSITE" id="PS50850">
    <property type="entry name" value="MFS"/>
    <property type="match status" value="1"/>
</dbReference>
<feature type="region of interest" description="Disordered" evidence="5">
    <location>
        <begin position="1"/>
        <end position="82"/>
    </location>
</feature>
<evidence type="ECO:0000256" key="4">
    <source>
        <dbReference type="ARBA" id="ARBA00023136"/>
    </source>
</evidence>
<organism evidence="8 9">
    <name type="scientific">Aureobasidium pullulans</name>
    <name type="common">Black yeast</name>
    <name type="synonym">Pullularia pullulans</name>
    <dbReference type="NCBI Taxonomy" id="5580"/>
    <lineage>
        <taxon>Eukaryota</taxon>
        <taxon>Fungi</taxon>
        <taxon>Dikarya</taxon>
        <taxon>Ascomycota</taxon>
        <taxon>Pezizomycotina</taxon>
        <taxon>Dothideomycetes</taxon>
        <taxon>Dothideomycetidae</taxon>
        <taxon>Dothideales</taxon>
        <taxon>Saccotheciaceae</taxon>
        <taxon>Aureobasidium</taxon>
    </lineage>
</organism>
<feature type="transmembrane region" description="Helical" evidence="6">
    <location>
        <begin position="148"/>
        <end position="164"/>
    </location>
</feature>
<feature type="domain" description="Major facilitator superfamily (MFS) profile" evidence="7">
    <location>
        <begin position="108"/>
        <end position="565"/>
    </location>
</feature>
<name>A0A4T0DSF7_AURPU</name>
<evidence type="ECO:0000256" key="2">
    <source>
        <dbReference type="ARBA" id="ARBA00022692"/>
    </source>
</evidence>
<dbReference type="InterPro" id="IPR011701">
    <property type="entry name" value="MFS"/>
</dbReference>
<keyword evidence="2 6" id="KW-0812">Transmembrane</keyword>
<keyword evidence="3 6" id="KW-1133">Transmembrane helix</keyword>
<dbReference type="SUPFAM" id="SSF51445">
    <property type="entry name" value="(Trans)glycosidases"/>
    <property type="match status" value="1"/>
</dbReference>
<dbReference type="GO" id="GO:0005886">
    <property type="term" value="C:plasma membrane"/>
    <property type="evidence" value="ECO:0007669"/>
    <property type="project" value="TreeGrafter"/>
</dbReference>
<feature type="transmembrane region" description="Helical" evidence="6">
    <location>
        <begin position="209"/>
        <end position="226"/>
    </location>
</feature>
<feature type="transmembrane region" description="Helical" evidence="6">
    <location>
        <begin position="171"/>
        <end position="189"/>
    </location>
</feature>
<feature type="transmembrane region" description="Helical" evidence="6">
    <location>
        <begin position="443"/>
        <end position="469"/>
    </location>
</feature>